<evidence type="ECO:0000313" key="3">
    <source>
        <dbReference type="Proteomes" id="UP000240009"/>
    </source>
</evidence>
<dbReference type="InterPro" id="IPR002734">
    <property type="entry name" value="RibDG_C"/>
</dbReference>
<dbReference type="InterPro" id="IPR050765">
    <property type="entry name" value="Riboflavin_Biosynth_HTPR"/>
</dbReference>
<proteinExistence type="predicted"/>
<evidence type="ECO:0000313" key="2">
    <source>
        <dbReference type="EMBL" id="PQO31102.1"/>
    </source>
</evidence>
<dbReference type="GO" id="GO:0008703">
    <property type="term" value="F:5-amino-6-(5-phosphoribosylamino)uracil reductase activity"/>
    <property type="evidence" value="ECO:0007669"/>
    <property type="project" value="InterPro"/>
</dbReference>
<evidence type="ECO:0000259" key="1">
    <source>
        <dbReference type="Pfam" id="PF01872"/>
    </source>
</evidence>
<accession>A0A2S8FG24</accession>
<dbReference type="GO" id="GO:0009231">
    <property type="term" value="P:riboflavin biosynthetic process"/>
    <property type="evidence" value="ECO:0007669"/>
    <property type="project" value="InterPro"/>
</dbReference>
<dbReference type="InterPro" id="IPR024072">
    <property type="entry name" value="DHFR-like_dom_sf"/>
</dbReference>
<protein>
    <submittedName>
        <fullName evidence="2">Dihydrofolate reductase</fullName>
    </submittedName>
</protein>
<comment type="caution">
    <text evidence="2">The sequence shown here is derived from an EMBL/GenBank/DDBJ whole genome shotgun (WGS) entry which is preliminary data.</text>
</comment>
<gene>
    <name evidence="2" type="ORF">C5Y96_12145</name>
</gene>
<organism evidence="2 3">
    <name type="scientific">Blastopirellula marina</name>
    <dbReference type="NCBI Taxonomy" id="124"/>
    <lineage>
        <taxon>Bacteria</taxon>
        <taxon>Pseudomonadati</taxon>
        <taxon>Planctomycetota</taxon>
        <taxon>Planctomycetia</taxon>
        <taxon>Pirellulales</taxon>
        <taxon>Pirellulaceae</taxon>
        <taxon>Blastopirellula</taxon>
    </lineage>
</organism>
<dbReference type="Gene3D" id="3.40.430.10">
    <property type="entry name" value="Dihydrofolate Reductase, subunit A"/>
    <property type="match status" value="1"/>
</dbReference>
<reference evidence="2 3" key="1">
    <citation type="submission" date="2018-02" db="EMBL/GenBank/DDBJ databases">
        <title>Comparative genomes isolates from brazilian mangrove.</title>
        <authorList>
            <person name="Araujo J.E."/>
            <person name="Taketani R.G."/>
            <person name="Silva M.C.P."/>
            <person name="Loureco M.V."/>
            <person name="Andreote F.D."/>
        </authorList>
    </citation>
    <scope>NUCLEOTIDE SEQUENCE [LARGE SCALE GENOMIC DNA]</scope>
    <source>
        <strain evidence="2 3">HEX-2 MGV</strain>
    </source>
</reference>
<dbReference type="EMBL" id="PUIA01000037">
    <property type="protein sequence ID" value="PQO31102.1"/>
    <property type="molecule type" value="Genomic_DNA"/>
</dbReference>
<feature type="domain" description="Bacterial bifunctional deaminase-reductase C-terminal" evidence="1">
    <location>
        <begin position="40"/>
        <end position="202"/>
    </location>
</feature>
<name>A0A2S8FG24_9BACT</name>
<dbReference type="Proteomes" id="UP000240009">
    <property type="component" value="Unassembled WGS sequence"/>
</dbReference>
<dbReference type="PANTHER" id="PTHR38011">
    <property type="entry name" value="DIHYDROFOLATE REDUCTASE FAMILY PROTEIN (AFU_ORTHOLOGUE AFUA_8G06820)"/>
    <property type="match status" value="1"/>
</dbReference>
<dbReference type="AlphaFoldDB" id="A0A2S8FG24"/>
<dbReference type="PANTHER" id="PTHR38011:SF11">
    <property type="entry name" value="2,5-DIAMINO-6-RIBOSYLAMINO-4(3H)-PYRIMIDINONE 5'-PHOSPHATE REDUCTASE"/>
    <property type="match status" value="1"/>
</dbReference>
<sequence length="210" mass="23864">MIQPCRTVSPSGRSERSRIRCTRFRCVCKTQRSRRRDSVRKIVYFVTASLDGFIARPNGAIDWLIQAEGNEDFGFATFLESIDSVVQGRNTYEQVLTFGPYPYAEKKNFVFSRKLLQCQHAEVVRQPVSDFVRWIHSQPGKDVWLVGGGQLAASFLHVGAIDELKVFVQPILLGEGLPLVSHIGRDTRLRVKHSHTFGQGLVQIDYDVLR</sequence>
<dbReference type="SUPFAM" id="SSF53597">
    <property type="entry name" value="Dihydrofolate reductase-like"/>
    <property type="match status" value="1"/>
</dbReference>
<dbReference type="Pfam" id="PF01872">
    <property type="entry name" value="RibD_C"/>
    <property type="match status" value="1"/>
</dbReference>